<dbReference type="Proteomes" id="UP000287033">
    <property type="component" value="Unassembled WGS sequence"/>
</dbReference>
<keyword evidence="2" id="KW-1185">Reference proteome</keyword>
<comment type="caution">
    <text evidence="1">The sequence shown here is derived from an EMBL/GenBank/DDBJ whole genome shotgun (WGS) entry which is preliminary data.</text>
</comment>
<gene>
    <name evidence="1" type="ORF">chiPu_0028661</name>
</gene>
<accession>A0A401TP24</accession>
<dbReference type="EMBL" id="BEZZ01136621">
    <property type="protein sequence ID" value="GCC44376.1"/>
    <property type="molecule type" value="Genomic_DNA"/>
</dbReference>
<proteinExistence type="predicted"/>
<reference evidence="1 2" key="1">
    <citation type="journal article" date="2018" name="Nat. Ecol. Evol.">
        <title>Shark genomes provide insights into elasmobranch evolution and the origin of vertebrates.</title>
        <authorList>
            <person name="Hara Y"/>
            <person name="Yamaguchi K"/>
            <person name="Onimaru K"/>
            <person name="Kadota M"/>
            <person name="Koyanagi M"/>
            <person name="Keeley SD"/>
            <person name="Tatsumi K"/>
            <person name="Tanaka K"/>
            <person name="Motone F"/>
            <person name="Kageyama Y"/>
            <person name="Nozu R"/>
            <person name="Adachi N"/>
            <person name="Nishimura O"/>
            <person name="Nakagawa R"/>
            <person name="Tanegashima C"/>
            <person name="Kiyatake I"/>
            <person name="Matsumoto R"/>
            <person name="Murakumo K"/>
            <person name="Nishida K"/>
            <person name="Terakita A"/>
            <person name="Kuratani S"/>
            <person name="Sato K"/>
            <person name="Hyodo S Kuraku.S."/>
        </authorList>
    </citation>
    <scope>NUCLEOTIDE SEQUENCE [LARGE SCALE GENOMIC DNA]</scope>
</reference>
<protein>
    <submittedName>
        <fullName evidence="1">Uncharacterized protein</fullName>
    </submittedName>
</protein>
<feature type="non-terminal residue" evidence="1">
    <location>
        <position position="79"/>
    </location>
</feature>
<organism evidence="1 2">
    <name type="scientific">Chiloscyllium punctatum</name>
    <name type="common">Brownbanded bambooshark</name>
    <name type="synonym">Hemiscyllium punctatum</name>
    <dbReference type="NCBI Taxonomy" id="137246"/>
    <lineage>
        <taxon>Eukaryota</taxon>
        <taxon>Metazoa</taxon>
        <taxon>Chordata</taxon>
        <taxon>Craniata</taxon>
        <taxon>Vertebrata</taxon>
        <taxon>Chondrichthyes</taxon>
        <taxon>Elasmobranchii</taxon>
        <taxon>Galeomorphii</taxon>
        <taxon>Galeoidea</taxon>
        <taxon>Orectolobiformes</taxon>
        <taxon>Hemiscylliidae</taxon>
        <taxon>Chiloscyllium</taxon>
    </lineage>
</organism>
<evidence type="ECO:0000313" key="2">
    <source>
        <dbReference type="Proteomes" id="UP000287033"/>
    </source>
</evidence>
<feature type="non-terminal residue" evidence="1">
    <location>
        <position position="1"/>
    </location>
</feature>
<dbReference type="AlphaFoldDB" id="A0A401TP24"/>
<sequence length="79" mass="8830">RVQDLVAAGQKGELMKFVSSLFMGNGARVGRAFWSALLTVDHPHPELQAMFKEIREQGSTLPFIATWSNLSEVLPDYHT</sequence>
<evidence type="ECO:0000313" key="1">
    <source>
        <dbReference type="EMBL" id="GCC44376.1"/>
    </source>
</evidence>
<name>A0A401TP24_CHIPU</name>